<sequence>MCRLNVANFIPLNNNSLLDRLENLFNIKTYSYHNTEDVNSDMYIHYTVLKIMNICILEIKFARVANKDIVMPANPLPAEFRPKSIEYLSAIASTGGVKMDYHWLRLEPNGHFYTHNDAGITVRNLQTTIAYVTAN</sequence>
<protein>
    <submittedName>
        <fullName evidence="1">Uncharacterized protein</fullName>
    </submittedName>
</protein>
<proteinExistence type="predicted"/>
<accession>Q7P3P7</accession>
<name>Q7P3P7_FUSVC</name>
<dbReference type="EMBL" id="AABF01000194">
    <property type="protein sequence ID" value="EAA23204.1"/>
    <property type="molecule type" value="Genomic_DNA"/>
</dbReference>
<evidence type="ECO:0000313" key="1">
    <source>
        <dbReference type="EMBL" id="EAA23204.1"/>
    </source>
</evidence>
<comment type="caution">
    <text evidence="1">The sequence shown here is derived from an EMBL/GenBank/DDBJ whole genome shotgun (WGS) entry which is preliminary data.</text>
</comment>
<organism evidence="1 2">
    <name type="scientific">Fusobacterium vincentii ATCC 49256</name>
    <dbReference type="NCBI Taxonomy" id="209882"/>
    <lineage>
        <taxon>Bacteria</taxon>
        <taxon>Fusobacteriati</taxon>
        <taxon>Fusobacteriota</taxon>
        <taxon>Fusobacteriia</taxon>
        <taxon>Fusobacteriales</taxon>
        <taxon>Fusobacteriaceae</taxon>
        <taxon>Fusobacterium</taxon>
    </lineage>
</organism>
<evidence type="ECO:0000313" key="2">
    <source>
        <dbReference type="Proteomes" id="UP000006454"/>
    </source>
</evidence>
<dbReference type="AlphaFoldDB" id="Q7P3P7"/>
<gene>
    <name evidence="1" type="ORF">FNV0175</name>
</gene>
<dbReference type="Proteomes" id="UP000006454">
    <property type="component" value="Unassembled WGS sequence"/>
</dbReference>
<reference evidence="1 2" key="1">
    <citation type="journal article" date="2003" name="Genome Res.">
        <title>Genome analysis of F. nucleatum sub spp vincentii and its comparison with the genome of F. nucleatum ATCC 25586.</title>
        <authorList>
            <person name="Kapatral V."/>
            <person name="Ivanova N."/>
            <person name="Anderson I."/>
            <person name="Reznik G."/>
            <person name="Bhattacharyya A."/>
            <person name="Gardner W.L."/>
            <person name="Mikhailova N."/>
            <person name="Lapidus A."/>
            <person name="Larsen N."/>
            <person name="D'Souza M."/>
            <person name="Walunas T."/>
            <person name="Haselkorn R."/>
            <person name="Overbeek R."/>
            <person name="Kyrpides N."/>
        </authorList>
    </citation>
    <scope>NUCLEOTIDE SEQUENCE [LARGE SCALE GENOMIC DNA]</scope>
    <source>
        <strain evidence="1 2">ATCC 49256</strain>
    </source>
</reference>